<proteinExistence type="predicted"/>
<keyword evidence="2" id="KW-1185">Reference proteome</keyword>
<feature type="non-terminal residue" evidence="1">
    <location>
        <position position="40"/>
    </location>
</feature>
<reference evidence="1" key="1">
    <citation type="submission" date="2021-06" db="EMBL/GenBank/DDBJ databases">
        <authorList>
            <person name="Kallberg Y."/>
            <person name="Tangrot J."/>
            <person name="Rosling A."/>
        </authorList>
    </citation>
    <scope>NUCLEOTIDE SEQUENCE</scope>
    <source>
        <strain evidence="1">28 12/20/2015</strain>
    </source>
</reference>
<organism evidence="1 2">
    <name type="scientific">Cetraspora pellucida</name>
    <dbReference type="NCBI Taxonomy" id="1433469"/>
    <lineage>
        <taxon>Eukaryota</taxon>
        <taxon>Fungi</taxon>
        <taxon>Fungi incertae sedis</taxon>
        <taxon>Mucoromycota</taxon>
        <taxon>Glomeromycotina</taxon>
        <taxon>Glomeromycetes</taxon>
        <taxon>Diversisporales</taxon>
        <taxon>Gigasporaceae</taxon>
        <taxon>Cetraspora</taxon>
    </lineage>
</organism>
<comment type="caution">
    <text evidence="1">The sequence shown here is derived from an EMBL/GenBank/DDBJ whole genome shotgun (WGS) entry which is preliminary data.</text>
</comment>
<gene>
    <name evidence="1" type="ORF">SPELUC_LOCUS12296</name>
</gene>
<evidence type="ECO:0000313" key="2">
    <source>
        <dbReference type="Proteomes" id="UP000789366"/>
    </source>
</evidence>
<dbReference type="Proteomes" id="UP000789366">
    <property type="component" value="Unassembled WGS sequence"/>
</dbReference>
<protein>
    <submittedName>
        <fullName evidence="1">12331_t:CDS:1</fullName>
    </submittedName>
</protein>
<sequence>MTEALLLMVLVYKDYNVELVNMHEPLKLITTLTTTCQELK</sequence>
<evidence type="ECO:0000313" key="1">
    <source>
        <dbReference type="EMBL" id="CAG8718872.1"/>
    </source>
</evidence>
<feature type="non-terminal residue" evidence="1">
    <location>
        <position position="1"/>
    </location>
</feature>
<dbReference type="EMBL" id="CAJVPW010028643">
    <property type="protein sequence ID" value="CAG8718872.1"/>
    <property type="molecule type" value="Genomic_DNA"/>
</dbReference>
<accession>A0ACA9PQC5</accession>
<name>A0ACA9PQC5_9GLOM</name>